<feature type="compositionally biased region" description="Polar residues" evidence="1">
    <location>
        <begin position="209"/>
        <end position="218"/>
    </location>
</feature>
<evidence type="ECO:0000256" key="1">
    <source>
        <dbReference type="SAM" id="MobiDB-lite"/>
    </source>
</evidence>
<name>A0A8H6KIM0_9PEZI</name>
<organism evidence="2 3">
    <name type="scientific">Colletotrichum plurivorum</name>
    <dbReference type="NCBI Taxonomy" id="2175906"/>
    <lineage>
        <taxon>Eukaryota</taxon>
        <taxon>Fungi</taxon>
        <taxon>Dikarya</taxon>
        <taxon>Ascomycota</taxon>
        <taxon>Pezizomycotina</taxon>
        <taxon>Sordariomycetes</taxon>
        <taxon>Hypocreomycetidae</taxon>
        <taxon>Glomerellales</taxon>
        <taxon>Glomerellaceae</taxon>
        <taxon>Colletotrichum</taxon>
        <taxon>Colletotrichum orchidearum species complex</taxon>
    </lineage>
</organism>
<comment type="caution">
    <text evidence="2">The sequence shown here is derived from an EMBL/GenBank/DDBJ whole genome shotgun (WGS) entry which is preliminary data.</text>
</comment>
<dbReference type="Proteomes" id="UP000654918">
    <property type="component" value="Unassembled WGS sequence"/>
</dbReference>
<dbReference type="EMBL" id="WIGO01000075">
    <property type="protein sequence ID" value="KAF6831928.1"/>
    <property type="molecule type" value="Genomic_DNA"/>
</dbReference>
<proteinExistence type="predicted"/>
<evidence type="ECO:0000313" key="2">
    <source>
        <dbReference type="EMBL" id="KAF6831928.1"/>
    </source>
</evidence>
<sequence length="226" mass="24888">MLMIRRVLHRHHRCSAEEKRAGKGEYLEAVRFTAPTSFIPRTVAHSNPLVVVSRRTISVAGGEYFGSRAPSRPPGLVLCSTTRGLRSPRGAYAVFVQWDRLQRKHSLRLRPSQGPTDGESRSRALHGKSLSANLAPWAAPRAPVAFASLSPVSGRCRGCRRRSEEDLGKASNVIAQMQSMAVGNARLPRRDGAGPRDDGSERAARLRSSWPSASVITEQTERWTDK</sequence>
<protein>
    <submittedName>
        <fullName evidence="2">Uncharacterized protein</fullName>
    </submittedName>
</protein>
<keyword evidence="3" id="KW-1185">Reference proteome</keyword>
<accession>A0A8H6KIM0</accession>
<dbReference type="AlphaFoldDB" id="A0A8H6KIM0"/>
<feature type="region of interest" description="Disordered" evidence="1">
    <location>
        <begin position="179"/>
        <end position="226"/>
    </location>
</feature>
<gene>
    <name evidence="2" type="ORF">CPLU01_06445</name>
</gene>
<reference evidence="2" key="1">
    <citation type="journal article" date="2020" name="Phytopathology">
        <title>Genome Sequence Resources of Colletotrichum truncatum, C. plurivorum, C. musicola, and C. sojae: Four Species Pathogenic to Soybean (Glycine max).</title>
        <authorList>
            <person name="Rogerio F."/>
            <person name="Boufleur T.R."/>
            <person name="Ciampi-Guillardi M."/>
            <person name="Sukno S.A."/>
            <person name="Thon M.R."/>
            <person name="Massola Junior N.S."/>
            <person name="Baroncelli R."/>
        </authorList>
    </citation>
    <scope>NUCLEOTIDE SEQUENCE</scope>
    <source>
        <strain evidence="2">LFN00145</strain>
    </source>
</reference>
<evidence type="ECO:0000313" key="3">
    <source>
        <dbReference type="Proteomes" id="UP000654918"/>
    </source>
</evidence>
<feature type="region of interest" description="Disordered" evidence="1">
    <location>
        <begin position="106"/>
        <end position="125"/>
    </location>
</feature>
<feature type="compositionally biased region" description="Basic and acidic residues" evidence="1">
    <location>
        <begin position="188"/>
        <end position="204"/>
    </location>
</feature>